<protein>
    <recommendedName>
        <fullName evidence="4">Peptide transporter</fullName>
    </recommendedName>
</protein>
<feature type="transmembrane region" description="Helical" evidence="1">
    <location>
        <begin position="21"/>
        <end position="45"/>
    </location>
</feature>
<name>A0A1J4S8W1_9BACT</name>
<evidence type="ECO:0008006" key="4">
    <source>
        <dbReference type="Google" id="ProtNLM"/>
    </source>
</evidence>
<evidence type="ECO:0000256" key="1">
    <source>
        <dbReference type="SAM" id="Phobius"/>
    </source>
</evidence>
<sequence length="656" mass="71863">MKEIEEEIKIGYEEEPYKDGFNLKTVFAALFIGFIILPGAIYLGLLTGQSLAGAAEWVTIILFIEITKRSLGKMSRQEIYVIYSIAGGLIAPGVVLGAATLVLHGGFFSQNIWNQFLRQSPQAEAFGLTKLIPNWVVPALGSEALAKRTFFHQDWFVPVIILVLHQFLFMVNSMSLGYAFFRVTSDIEKLSFPMAYVAAGGATALAETTEKKETWRWEMFSIGGMIGLVFGAIYVTIPTITGLMMAKPLTILPIPFIDFTPGLSNFLPAVAFAVSTDLGALLTGMIIPFWMVAGIFMGGVVTNFALNPAFYKAGILTHWKPGMGVLPTSLSNSLDLWLSVSIGMSVIVAAVGIRKIFSIFKEKKLSFSKIEVPKGRGDISISFALIIWAISTLLYIILCNILVPDFPLWIIIIFGFILTPLLTYISARMLGLGSVAGINFPYLKEGSFILSGYRGAAIWFAPVPYYNHAWTVQGWKMADLVRVKFKSIIKASILGFVVTAFCSFIFWGITWKLGSIPSAMYPYVQKIWPYEATFKCLWTSATMEGGAKWMLQAIKPGVIICGGAIGALIYFLLNLFGAPTLIFYGILGGIGGLPFNAPAMFIGALMGRYIFSRKYGKMWRSYTPILLAGYGCGMGLVAMASIAIALIGKSISQLIF</sequence>
<feature type="transmembrane region" description="Helical" evidence="1">
    <location>
        <begin position="51"/>
        <end position="67"/>
    </location>
</feature>
<feature type="transmembrane region" description="Helical" evidence="1">
    <location>
        <begin position="336"/>
        <end position="357"/>
    </location>
</feature>
<feature type="transmembrane region" description="Helical" evidence="1">
    <location>
        <begin position="220"/>
        <end position="246"/>
    </location>
</feature>
<feature type="transmembrane region" description="Helical" evidence="1">
    <location>
        <begin position="409"/>
        <end position="427"/>
    </location>
</feature>
<feature type="transmembrane region" description="Helical" evidence="1">
    <location>
        <begin position="625"/>
        <end position="647"/>
    </location>
</feature>
<feature type="transmembrane region" description="Helical" evidence="1">
    <location>
        <begin position="487"/>
        <end position="510"/>
    </location>
</feature>
<comment type="caution">
    <text evidence="2">The sequence shown here is derived from an EMBL/GenBank/DDBJ whole genome shotgun (WGS) entry which is preliminary data.</text>
</comment>
<dbReference type="AlphaFoldDB" id="A0A1J4S8W1"/>
<evidence type="ECO:0000313" key="3">
    <source>
        <dbReference type="Proteomes" id="UP000182278"/>
    </source>
</evidence>
<keyword evidence="1" id="KW-1133">Transmembrane helix</keyword>
<gene>
    <name evidence="2" type="ORF">AUJ66_08280</name>
</gene>
<dbReference type="STRING" id="1817893.AUJ66_08280"/>
<feature type="transmembrane region" description="Helical" evidence="1">
    <location>
        <begin position="557"/>
        <end position="576"/>
    </location>
</feature>
<feature type="transmembrane region" description="Helical" evidence="1">
    <location>
        <begin position="155"/>
        <end position="181"/>
    </location>
</feature>
<keyword evidence="1" id="KW-0812">Transmembrane</keyword>
<organism evidence="2 3">
    <name type="scientific">Candidatus Desantisbacteria bacterium CG1_02_38_46</name>
    <dbReference type="NCBI Taxonomy" id="1817893"/>
    <lineage>
        <taxon>Bacteria</taxon>
        <taxon>Candidatus Desantisiibacteriota</taxon>
    </lineage>
</organism>
<feature type="transmembrane region" description="Helical" evidence="1">
    <location>
        <begin position="289"/>
        <end position="311"/>
    </location>
</feature>
<proteinExistence type="predicted"/>
<feature type="transmembrane region" description="Helical" evidence="1">
    <location>
        <begin position="79"/>
        <end position="103"/>
    </location>
</feature>
<dbReference type="Proteomes" id="UP000182278">
    <property type="component" value="Unassembled WGS sequence"/>
</dbReference>
<feature type="transmembrane region" description="Helical" evidence="1">
    <location>
        <begin position="378"/>
        <end position="403"/>
    </location>
</feature>
<accession>A0A1J4S8W1</accession>
<feature type="transmembrane region" description="Helical" evidence="1">
    <location>
        <begin position="582"/>
        <end position="605"/>
    </location>
</feature>
<dbReference type="EMBL" id="MNUO01000128">
    <property type="protein sequence ID" value="OIN95752.1"/>
    <property type="molecule type" value="Genomic_DNA"/>
</dbReference>
<keyword evidence="1" id="KW-0472">Membrane</keyword>
<feature type="transmembrane region" description="Helical" evidence="1">
    <location>
        <begin position="448"/>
        <end position="467"/>
    </location>
</feature>
<reference evidence="2 3" key="1">
    <citation type="journal article" date="2016" name="Environ. Microbiol.">
        <title>Genomic resolution of a cold subsurface aquifer community provides metabolic insights for novel microbes adapted to high CO concentrations.</title>
        <authorList>
            <person name="Probst A.J."/>
            <person name="Castelle C.J."/>
            <person name="Singh A."/>
            <person name="Brown C.T."/>
            <person name="Anantharaman K."/>
            <person name="Sharon I."/>
            <person name="Hug L.A."/>
            <person name="Burstein D."/>
            <person name="Emerson J.B."/>
            <person name="Thomas B.C."/>
            <person name="Banfield J.F."/>
        </authorList>
    </citation>
    <scope>NUCLEOTIDE SEQUENCE [LARGE SCALE GENOMIC DNA]</scope>
    <source>
        <strain evidence="2">CG1_02_38_46</strain>
    </source>
</reference>
<evidence type="ECO:0000313" key="2">
    <source>
        <dbReference type="EMBL" id="OIN95752.1"/>
    </source>
</evidence>